<dbReference type="AlphaFoldDB" id="A0A0M8ZVW3"/>
<proteinExistence type="predicted"/>
<dbReference type="Proteomes" id="UP000053105">
    <property type="component" value="Unassembled WGS sequence"/>
</dbReference>
<protein>
    <submittedName>
        <fullName evidence="1">Uncharacterized protein</fullName>
    </submittedName>
</protein>
<accession>A0A0M8ZVW3</accession>
<name>A0A0M8ZVW3_9HYME</name>
<evidence type="ECO:0000313" key="2">
    <source>
        <dbReference type="Proteomes" id="UP000053105"/>
    </source>
</evidence>
<organism evidence="1 2">
    <name type="scientific">Melipona quadrifasciata</name>
    <dbReference type="NCBI Taxonomy" id="166423"/>
    <lineage>
        <taxon>Eukaryota</taxon>
        <taxon>Metazoa</taxon>
        <taxon>Ecdysozoa</taxon>
        <taxon>Arthropoda</taxon>
        <taxon>Hexapoda</taxon>
        <taxon>Insecta</taxon>
        <taxon>Pterygota</taxon>
        <taxon>Neoptera</taxon>
        <taxon>Endopterygota</taxon>
        <taxon>Hymenoptera</taxon>
        <taxon>Apocrita</taxon>
        <taxon>Aculeata</taxon>
        <taxon>Apoidea</taxon>
        <taxon>Anthophila</taxon>
        <taxon>Apidae</taxon>
        <taxon>Melipona</taxon>
    </lineage>
</organism>
<gene>
    <name evidence="1" type="ORF">WN51_05397</name>
</gene>
<evidence type="ECO:0000313" key="1">
    <source>
        <dbReference type="EMBL" id="KOX70609.1"/>
    </source>
</evidence>
<dbReference type="EMBL" id="KQ435856">
    <property type="protein sequence ID" value="KOX70609.1"/>
    <property type="molecule type" value="Genomic_DNA"/>
</dbReference>
<keyword evidence="2" id="KW-1185">Reference proteome</keyword>
<reference evidence="1 2" key="1">
    <citation type="submission" date="2015-07" db="EMBL/GenBank/DDBJ databases">
        <title>The genome of Melipona quadrifasciata.</title>
        <authorList>
            <person name="Pan H."/>
            <person name="Kapheim K."/>
        </authorList>
    </citation>
    <scope>NUCLEOTIDE SEQUENCE [LARGE SCALE GENOMIC DNA]</scope>
    <source>
        <strain evidence="1">0111107301</strain>
        <tissue evidence="1">Whole body</tissue>
    </source>
</reference>
<sequence length="157" mass="17542">MYICGGLTCSVYSTLYKDTESPTISGRSAPTGRWRSPWVMARHADQLYSSVSPPSSLLMSLVAALRGYVFLIITVPDRHPIPQTNEHYDQQTMTSADQQTISGFLSGRLGFVAVFTFGISITCRECIFWLSILNGAKKILKETLSPTKRTLKELWDD</sequence>